<gene>
    <name evidence="6" type="ORF">SAMN02799620_04468</name>
</gene>
<dbReference type="PANTHER" id="PTHR24567:SF74">
    <property type="entry name" value="HTH-TYPE TRANSCRIPTIONAL REGULATOR ARCR"/>
    <property type="match status" value="1"/>
</dbReference>
<dbReference type="SMART" id="SM00100">
    <property type="entry name" value="cNMP"/>
    <property type="match status" value="1"/>
</dbReference>
<dbReference type="SUPFAM" id="SSF51206">
    <property type="entry name" value="cAMP-binding domain-like"/>
    <property type="match status" value="1"/>
</dbReference>
<dbReference type="SUPFAM" id="SSF46785">
    <property type="entry name" value="Winged helix' DNA-binding domain"/>
    <property type="match status" value="1"/>
</dbReference>
<keyword evidence="3" id="KW-0804">Transcription</keyword>
<dbReference type="Proteomes" id="UP000199707">
    <property type="component" value="Unassembled WGS sequence"/>
</dbReference>
<reference evidence="7" key="1">
    <citation type="submission" date="2016-10" db="EMBL/GenBank/DDBJ databases">
        <authorList>
            <person name="Varghese N."/>
            <person name="Submissions S."/>
        </authorList>
    </citation>
    <scope>NUCLEOTIDE SEQUENCE [LARGE SCALE GENOMIC DNA]</scope>
    <source>
        <strain evidence="7">UNC267MFSha1.1M11</strain>
    </source>
</reference>
<dbReference type="InterPro" id="IPR000595">
    <property type="entry name" value="cNMP-bd_dom"/>
</dbReference>
<dbReference type="PANTHER" id="PTHR24567">
    <property type="entry name" value="CRP FAMILY TRANSCRIPTIONAL REGULATORY PROTEIN"/>
    <property type="match status" value="1"/>
</dbReference>
<dbReference type="InterPro" id="IPR012318">
    <property type="entry name" value="HTH_CRP"/>
</dbReference>
<evidence type="ECO:0000256" key="3">
    <source>
        <dbReference type="ARBA" id="ARBA00023163"/>
    </source>
</evidence>
<name>A0A1G4WSP4_9MYCO</name>
<dbReference type="PROSITE" id="PS50042">
    <property type="entry name" value="CNMP_BINDING_3"/>
    <property type="match status" value="1"/>
</dbReference>
<evidence type="ECO:0000259" key="4">
    <source>
        <dbReference type="PROSITE" id="PS50042"/>
    </source>
</evidence>
<dbReference type="STRING" id="1502745.SAMN02799620_04468"/>
<keyword evidence="1" id="KW-0805">Transcription regulation</keyword>
<dbReference type="Gene3D" id="1.10.10.10">
    <property type="entry name" value="Winged helix-like DNA-binding domain superfamily/Winged helix DNA-binding domain"/>
    <property type="match status" value="1"/>
</dbReference>
<protein>
    <submittedName>
        <fullName evidence="6">cAMP-binding domain of CRP or a regulatory subunit of cAMP-dependent protein kinases</fullName>
    </submittedName>
</protein>
<dbReference type="Pfam" id="PF00027">
    <property type="entry name" value="cNMP_binding"/>
    <property type="match status" value="1"/>
</dbReference>
<feature type="domain" description="HTH crp-type" evidence="5">
    <location>
        <begin position="188"/>
        <end position="261"/>
    </location>
</feature>
<dbReference type="SMART" id="SM00419">
    <property type="entry name" value="HTH_CRP"/>
    <property type="match status" value="1"/>
</dbReference>
<dbReference type="InterPro" id="IPR036390">
    <property type="entry name" value="WH_DNA-bd_sf"/>
</dbReference>
<dbReference type="Gene3D" id="2.60.120.10">
    <property type="entry name" value="Jelly Rolls"/>
    <property type="match status" value="1"/>
</dbReference>
<dbReference type="InterPro" id="IPR014710">
    <property type="entry name" value="RmlC-like_jellyroll"/>
</dbReference>
<dbReference type="AlphaFoldDB" id="A0A1G4WSP4"/>
<feature type="domain" description="Cyclic nucleotide-binding" evidence="4">
    <location>
        <begin position="62"/>
        <end position="174"/>
    </location>
</feature>
<dbReference type="CDD" id="cd00038">
    <property type="entry name" value="CAP_ED"/>
    <property type="match status" value="1"/>
</dbReference>
<keyword evidence="6" id="KW-0808">Transferase</keyword>
<dbReference type="Pfam" id="PF13545">
    <property type="entry name" value="HTH_Crp_2"/>
    <property type="match status" value="1"/>
</dbReference>
<dbReference type="RefSeq" id="WP_170847383.1">
    <property type="nucleotide sequence ID" value="NZ_FMUB01000009.1"/>
</dbReference>
<dbReference type="InterPro" id="IPR018490">
    <property type="entry name" value="cNMP-bd_dom_sf"/>
</dbReference>
<evidence type="ECO:0000313" key="6">
    <source>
        <dbReference type="EMBL" id="SCX27937.1"/>
    </source>
</evidence>
<dbReference type="InterPro" id="IPR050397">
    <property type="entry name" value="Env_Response_Regulators"/>
</dbReference>
<dbReference type="PROSITE" id="PS51063">
    <property type="entry name" value="HTH_CRP_2"/>
    <property type="match status" value="1"/>
</dbReference>
<dbReference type="GO" id="GO:0003677">
    <property type="term" value="F:DNA binding"/>
    <property type="evidence" value="ECO:0007669"/>
    <property type="project" value="UniProtKB-KW"/>
</dbReference>
<dbReference type="InterPro" id="IPR036388">
    <property type="entry name" value="WH-like_DNA-bd_sf"/>
</dbReference>
<keyword evidence="2" id="KW-0238">DNA-binding</keyword>
<evidence type="ECO:0000256" key="2">
    <source>
        <dbReference type="ARBA" id="ARBA00023125"/>
    </source>
</evidence>
<evidence type="ECO:0000256" key="1">
    <source>
        <dbReference type="ARBA" id="ARBA00023015"/>
    </source>
</evidence>
<dbReference type="GO" id="GO:0003700">
    <property type="term" value="F:DNA-binding transcription factor activity"/>
    <property type="evidence" value="ECO:0007669"/>
    <property type="project" value="TreeGrafter"/>
</dbReference>
<keyword evidence="6" id="KW-0418">Kinase</keyword>
<dbReference type="GO" id="GO:0005829">
    <property type="term" value="C:cytosol"/>
    <property type="evidence" value="ECO:0007669"/>
    <property type="project" value="TreeGrafter"/>
</dbReference>
<accession>A0A1G4WSP4</accession>
<organism evidence="6 7">
    <name type="scientific">Mycolicibacterium fluoranthenivorans</name>
    <dbReference type="NCBI Taxonomy" id="258505"/>
    <lineage>
        <taxon>Bacteria</taxon>
        <taxon>Bacillati</taxon>
        <taxon>Actinomycetota</taxon>
        <taxon>Actinomycetes</taxon>
        <taxon>Mycobacteriales</taxon>
        <taxon>Mycobacteriaceae</taxon>
        <taxon>Mycolicibacterium</taxon>
    </lineage>
</organism>
<proteinExistence type="predicted"/>
<dbReference type="EMBL" id="FMUB01000009">
    <property type="protein sequence ID" value="SCX27937.1"/>
    <property type="molecule type" value="Genomic_DNA"/>
</dbReference>
<dbReference type="GO" id="GO:0016301">
    <property type="term" value="F:kinase activity"/>
    <property type="evidence" value="ECO:0007669"/>
    <property type="project" value="UniProtKB-KW"/>
</dbReference>
<evidence type="ECO:0000313" key="7">
    <source>
        <dbReference type="Proteomes" id="UP000199707"/>
    </source>
</evidence>
<sequence>MKYTYRPCSQPPLVHAARGDRQLATVAQLPPLRAASPSSAWASVLSQSWLLDEPTARDALHIDEVFATYFHLADFPSGKQIYHQGDPGDRVYVIISGLVKVSCTLANGSEVVRGLMGAGDVVGELAVFDPGPRSQTAMCQTLVRAAWLTRESVRRLTRQHPDLAQRWLQALAVHIRSREAEIANMLAADVSTRVARQIVLLAERFGESADGYVRVRHTLTRHEFAQLAGARREAVSQALAKFVERGLLITTPGGFDILDLSELRRRAHSAFPELQTSVIGRFDTAVAQR</sequence>
<evidence type="ECO:0000259" key="5">
    <source>
        <dbReference type="PROSITE" id="PS51063"/>
    </source>
</evidence>